<dbReference type="OrthoDB" id="2749793at2759"/>
<dbReference type="InterPro" id="IPR032675">
    <property type="entry name" value="LRR_dom_sf"/>
</dbReference>
<protein>
    <recommendedName>
        <fullName evidence="2">F-box domain-containing protein</fullName>
    </recommendedName>
</protein>
<evidence type="ECO:0008006" key="2">
    <source>
        <dbReference type="Google" id="ProtNLM"/>
    </source>
</evidence>
<evidence type="ECO:0000313" key="1">
    <source>
        <dbReference type="EMBL" id="TBU30334.1"/>
    </source>
</evidence>
<dbReference type="Gene3D" id="3.80.10.10">
    <property type="entry name" value="Ribonuclease Inhibitor"/>
    <property type="match status" value="1"/>
</dbReference>
<gene>
    <name evidence="1" type="ORF">BD311DRAFT_754665</name>
</gene>
<organism evidence="1">
    <name type="scientific">Dichomitus squalens</name>
    <dbReference type="NCBI Taxonomy" id="114155"/>
    <lineage>
        <taxon>Eukaryota</taxon>
        <taxon>Fungi</taxon>
        <taxon>Dikarya</taxon>
        <taxon>Basidiomycota</taxon>
        <taxon>Agaricomycotina</taxon>
        <taxon>Agaricomycetes</taxon>
        <taxon>Polyporales</taxon>
        <taxon>Polyporaceae</taxon>
        <taxon>Dichomitus</taxon>
    </lineage>
</organism>
<proteinExistence type="predicted"/>
<sequence length="537" mass="60601">MHLPKPLDPGRKCWNVAECATVCHAFHEPTVRVVWRNMPGLPPLWQLLAPEDVDIPGPSECPEWNYLEPVISARLYEDSVRWNRFLWHAAHVRQLCIDAYTFVERERLLGLKELELDLVELELREAGCVLLQAVAVKNGGRSILPGLRRIKCLGGTRAQASVLVSLFTKTLHEASFLFTHQDDSDIATPQLLRRFREVSPFLDSIAIDWYWKDTPDAESSLVQELVAFECLRNVKVTHLSQFSLLRDLVTKPNIASVEVFRIIGPWAGLSQPIAAPSLCELSIEGRMATLTCLFQSVQFQALKAAKIRATSSPTRRLVAGDVVLFLATFGAASLELSFHCEYVPGALRGWSGPILPFREMRSFSLSSWNTLYWSVDDEDIGLLTQAWPKLERLRMDGVTCSKPIPASALYHLYRYCPNLREVSLPSLSCPIIGVHSIPAPSADIPPHGLQRLSVKAFVSLPRSRLSNPKLEGFARYILDLFPRLDIHVCRLALDEWDRNRGRIDPKTLIRLLPPGAVVLEQGWESVMQFMCSVYEHQ</sequence>
<dbReference type="Proteomes" id="UP000292957">
    <property type="component" value="Unassembled WGS sequence"/>
</dbReference>
<name>A0A4Q9MR75_9APHY</name>
<dbReference type="AlphaFoldDB" id="A0A4Q9MR75"/>
<accession>A0A4Q9MR75</accession>
<dbReference type="EMBL" id="ML143406">
    <property type="protein sequence ID" value="TBU30334.1"/>
    <property type="molecule type" value="Genomic_DNA"/>
</dbReference>
<reference evidence="1" key="1">
    <citation type="submission" date="2019-01" db="EMBL/GenBank/DDBJ databases">
        <title>Draft genome sequences of three monokaryotic isolates of the white-rot basidiomycete fungus Dichomitus squalens.</title>
        <authorList>
            <consortium name="DOE Joint Genome Institute"/>
            <person name="Lopez S.C."/>
            <person name="Andreopoulos B."/>
            <person name="Pangilinan J."/>
            <person name="Lipzen A."/>
            <person name="Riley R."/>
            <person name="Ahrendt S."/>
            <person name="Ng V."/>
            <person name="Barry K."/>
            <person name="Daum C."/>
            <person name="Grigoriev I.V."/>
            <person name="Hilden K.S."/>
            <person name="Makela M.R."/>
            <person name="de Vries R.P."/>
        </authorList>
    </citation>
    <scope>NUCLEOTIDE SEQUENCE [LARGE SCALE GENOMIC DNA]</scope>
    <source>
        <strain evidence="1">OM18370.1</strain>
    </source>
</reference>